<feature type="compositionally biased region" description="Basic and acidic residues" evidence="1">
    <location>
        <begin position="297"/>
        <end position="309"/>
    </location>
</feature>
<name>A0A2T9YKR6_9FUNG</name>
<feature type="region of interest" description="Disordered" evidence="1">
    <location>
        <begin position="160"/>
        <end position="180"/>
    </location>
</feature>
<gene>
    <name evidence="3" type="ORF">BB561_003535</name>
</gene>
<evidence type="ECO:0000313" key="3">
    <source>
        <dbReference type="EMBL" id="PVU92930.1"/>
    </source>
</evidence>
<dbReference type="OrthoDB" id="199574at2759"/>
<dbReference type="PANTHER" id="PTHR12436:SF4">
    <property type="entry name" value="LEUKOCYTE RECEPTOR CLUSTER MEMBER 8"/>
    <property type="match status" value="1"/>
</dbReference>
<dbReference type="Gene3D" id="1.25.40.990">
    <property type="match status" value="1"/>
</dbReference>
<feature type="region of interest" description="Disordered" evidence="1">
    <location>
        <begin position="287"/>
        <end position="309"/>
    </location>
</feature>
<comment type="caution">
    <text evidence="3">The sequence shown here is derived from an EMBL/GenBank/DDBJ whole genome shotgun (WGS) entry which is preliminary data.</text>
</comment>
<dbReference type="PANTHER" id="PTHR12436">
    <property type="entry name" value="80 KDA MCM3-ASSOCIATED PROTEIN"/>
    <property type="match status" value="1"/>
</dbReference>
<dbReference type="EMBL" id="MBFR01000144">
    <property type="protein sequence ID" value="PVU92930.1"/>
    <property type="molecule type" value="Genomic_DNA"/>
</dbReference>
<evidence type="ECO:0000259" key="2">
    <source>
        <dbReference type="Pfam" id="PF03399"/>
    </source>
</evidence>
<dbReference type="GO" id="GO:0005634">
    <property type="term" value="C:nucleus"/>
    <property type="evidence" value="ECO:0007669"/>
    <property type="project" value="TreeGrafter"/>
</dbReference>
<keyword evidence="4" id="KW-1185">Reference proteome</keyword>
<dbReference type="InterPro" id="IPR045107">
    <property type="entry name" value="SAC3/GANP/THP3"/>
</dbReference>
<dbReference type="Proteomes" id="UP000245383">
    <property type="component" value="Unassembled WGS sequence"/>
</dbReference>
<sequence length="685" mass="78350">MDQNQNSDTTKADKSDWDVYYQNYAKAARSALNSTMMSETSQIPINVNGYNEPGNKIAHGYSNINPSFNHVPQSQPYTFNNYLYNPAHINTTSLPPPPLPPNLVPHPLPPNISRQPPPQIHHPVNPLAQFTTNNLPQQAANNNTSFTDYRYQYKTTSNIQYPQNYPNQYYPPSGNQQNYQNNDVYSQHLNSSMYNHAQNKSTSNTSQTTFQQNSAINSSVVPESSATADNSDPKLINANNLGKIDLSFKQKKTFGSVDFFTSQPLNKNVENNNNGFKPQYTSVLPIKSQNNNNNTADDIKNETNYSDKKDNTVWPSSLREYVLKTFKSTSAEARQLVEAQLKKIISSASNKDLLYDIDWDTRPLPKKSRFDQFNVKSNVPKYTYSNVDEINYGLNRTNDGVRSWDKDTIVGTCTNLEKRYLRLTSAPDSATVRPLPVLHESLALMIKKWENDEKYTYICDQLKSIRQDLTVQRITNDFTVRVYETHSRMALCANDLGEYNQCQTQLKQLYIQGVKGSKMEFLAYRILYFIYTRNESDINATLSSISKKELDDPVVKHALKLYKSAPNLGAKLMIHFIERERWAALVSICKAYRPNVSLEFIKKSLGFENLHDVKTFLIEYGIDVRLLNNNTEQHANFFDQDNSCNYYADSLHDLKSAYIDAKLAYPILYNKKAKFNKIDIKGQIS</sequence>
<dbReference type="InterPro" id="IPR005062">
    <property type="entry name" value="SAC3/GANP/THP3_conserved"/>
</dbReference>
<proteinExistence type="predicted"/>
<feature type="compositionally biased region" description="Polar residues" evidence="1">
    <location>
        <begin position="215"/>
        <end position="230"/>
    </location>
</feature>
<dbReference type="AlphaFoldDB" id="A0A2T9YKR6"/>
<accession>A0A2T9YKR6</accession>
<protein>
    <recommendedName>
        <fullName evidence="2">SAC3/GANP/THP3 conserved domain-containing protein</fullName>
    </recommendedName>
</protein>
<reference evidence="3 4" key="1">
    <citation type="journal article" date="2018" name="MBio">
        <title>Comparative Genomics Reveals the Core Gene Toolbox for the Fungus-Insect Symbiosis.</title>
        <authorList>
            <person name="Wang Y."/>
            <person name="Stata M."/>
            <person name="Wang W."/>
            <person name="Stajich J.E."/>
            <person name="White M.M."/>
            <person name="Moncalvo J.M."/>
        </authorList>
    </citation>
    <scope>NUCLEOTIDE SEQUENCE [LARGE SCALE GENOMIC DNA]</scope>
    <source>
        <strain evidence="3 4">SWE-8-4</strain>
    </source>
</reference>
<dbReference type="STRING" id="133385.A0A2T9YKR6"/>
<organism evidence="3 4">
    <name type="scientific">Smittium simulii</name>
    <dbReference type="NCBI Taxonomy" id="133385"/>
    <lineage>
        <taxon>Eukaryota</taxon>
        <taxon>Fungi</taxon>
        <taxon>Fungi incertae sedis</taxon>
        <taxon>Zoopagomycota</taxon>
        <taxon>Kickxellomycotina</taxon>
        <taxon>Harpellomycetes</taxon>
        <taxon>Harpellales</taxon>
        <taxon>Legeriomycetaceae</taxon>
        <taxon>Smittium</taxon>
    </lineage>
</organism>
<dbReference type="Pfam" id="PF03399">
    <property type="entry name" value="SAC3_GANP"/>
    <property type="match status" value="1"/>
</dbReference>
<evidence type="ECO:0000256" key="1">
    <source>
        <dbReference type="SAM" id="MobiDB-lite"/>
    </source>
</evidence>
<feature type="domain" description="SAC3/GANP/THP3 conserved" evidence="2">
    <location>
        <begin position="424"/>
        <end position="624"/>
    </location>
</feature>
<evidence type="ECO:0000313" key="4">
    <source>
        <dbReference type="Proteomes" id="UP000245383"/>
    </source>
</evidence>
<feature type="region of interest" description="Disordered" evidence="1">
    <location>
        <begin position="196"/>
        <end position="235"/>
    </location>
</feature>
<feature type="compositionally biased region" description="Low complexity" evidence="1">
    <location>
        <begin position="198"/>
        <end position="214"/>
    </location>
</feature>